<dbReference type="AlphaFoldDB" id="A0A9P6G6F7"/>
<gene>
    <name evidence="2" type="ORF">PMIN01_11895</name>
</gene>
<evidence type="ECO:0000313" key="2">
    <source>
        <dbReference type="EMBL" id="KAF9729962.1"/>
    </source>
</evidence>
<evidence type="ECO:0000256" key="1">
    <source>
        <dbReference type="SAM" id="MobiDB-lite"/>
    </source>
</evidence>
<comment type="caution">
    <text evidence="2">The sequence shown here is derived from an EMBL/GenBank/DDBJ whole genome shotgun (WGS) entry which is preliminary data.</text>
</comment>
<reference evidence="2" key="1">
    <citation type="journal article" date="2020" name="Mol. Plant Microbe Interact.">
        <title>Genome Sequence of the Biocontrol Agent Coniothyrium minitans strain Conio (IMI 134523).</title>
        <authorList>
            <person name="Patel D."/>
            <person name="Shittu T.A."/>
            <person name="Baroncelli R."/>
            <person name="Muthumeenakshi S."/>
            <person name="Osborne T.H."/>
            <person name="Janganan T.K."/>
            <person name="Sreenivasaprasad S."/>
        </authorList>
    </citation>
    <scope>NUCLEOTIDE SEQUENCE</scope>
    <source>
        <strain evidence="2">Conio</strain>
    </source>
</reference>
<organism evidence="2 3">
    <name type="scientific">Paraphaeosphaeria minitans</name>
    <dbReference type="NCBI Taxonomy" id="565426"/>
    <lineage>
        <taxon>Eukaryota</taxon>
        <taxon>Fungi</taxon>
        <taxon>Dikarya</taxon>
        <taxon>Ascomycota</taxon>
        <taxon>Pezizomycotina</taxon>
        <taxon>Dothideomycetes</taxon>
        <taxon>Pleosporomycetidae</taxon>
        <taxon>Pleosporales</taxon>
        <taxon>Massarineae</taxon>
        <taxon>Didymosphaeriaceae</taxon>
        <taxon>Paraphaeosphaeria</taxon>
    </lineage>
</organism>
<proteinExistence type="predicted"/>
<accession>A0A9P6G6F7</accession>
<dbReference type="EMBL" id="WJXW01000015">
    <property type="protein sequence ID" value="KAF9729962.1"/>
    <property type="molecule type" value="Genomic_DNA"/>
</dbReference>
<keyword evidence="3" id="KW-1185">Reference proteome</keyword>
<name>A0A9P6G6F7_9PLEO</name>
<feature type="region of interest" description="Disordered" evidence="1">
    <location>
        <begin position="1"/>
        <end position="51"/>
    </location>
</feature>
<feature type="compositionally biased region" description="Low complexity" evidence="1">
    <location>
        <begin position="35"/>
        <end position="47"/>
    </location>
</feature>
<sequence>MSTSNNHPQSLNTSTSTPHSEQQDLNSNPNAGVTQNGQAQNGSQNGNLAPASALMSDHWKFGVNGNPLAEFMVEEKRPKGSG</sequence>
<protein>
    <submittedName>
        <fullName evidence="2">Uncharacterized protein</fullName>
    </submittedName>
</protein>
<feature type="compositionally biased region" description="Polar residues" evidence="1">
    <location>
        <begin position="1"/>
        <end position="34"/>
    </location>
</feature>
<evidence type="ECO:0000313" key="3">
    <source>
        <dbReference type="Proteomes" id="UP000756921"/>
    </source>
</evidence>
<dbReference type="Proteomes" id="UP000756921">
    <property type="component" value="Unassembled WGS sequence"/>
</dbReference>